<dbReference type="Proteomes" id="UP000472263">
    <property type="component" value="Chromosome 24"/>
</dbReference>
<evidence type="ECO:0000313" key="1">
    <source>
        <dbReference type="Ensembl" id="ENSMMDP00005011918.1"/>
    </source>
</evidence>
<gene>
    <name evidence="1" type="primary">FAM167A</name>
</gene>
<dbReference type="InterPro" id="IPR051771">
    <property type="entry name" value="FAM167_domain"/>
</dbReference>
<keyword evidence="2" id="KW-1185">Reference proteome</keyword>
<dbReference type="PANTHER" id="PTHR32289">
    <property type="entry name" value="PROTEIN FAM167A"/>
    <property type="match status" value="1"/>
</dbReference>
<reference evidence="1" key="3">
    <citation type="submission" date="2025-09" db="UniProtKB">
        <authorList>
            <consortium name="Ensembl"/>
        </authorList>
    </citation>
    <scope>IDENTIFICATION</scope>
</reference>
<protein>
    <submittedName>
        <fullName evidence="1">Family with sequence similarity 167 member A</fullName>
    </submittedName>
</protein>
<dbReference type="GeneTree" id="ENSGT00940000159097"/>
<reference evidence="1" key="1">
    <citation type="submission" date="2019-06" db="EMBL/GenBank/DDBJ databases">
        <authorList>
            <consortium name="Wellcome Sanger Institute Data Sharing"/>
        </authorList>
    </citation>
    <scope>NUCLEOTIDE SEQUENCE [LARGE SCALE GENOMIC DNA]</scope>
</reference>
<organism evidence="1 2">
    <name type="scientific">Myripristis murdjan</name>
    <name type="common">pinecone soldierfish</name>
    <dbReference type="NCBI Taxonomy" id="586833"/>
    <lineage>
        <taxon>Eukaryota</taxon>
        <taxon>Metazoa</taxon>
        <taxon>Chordata</taxon>
        <taxon>Craniata</taxon>
        <taxon>Vertebrata</taxon>
        <taxon>Euteleostomi</taxon>
        <taxon>Actinopterygii</taxon>
        <taxon>Neopterygii</taxon>
        <taxon>Teleostei</taxon>
        <taxon>Neoteleostei</taxon>
        <taxon>Acanthomorphata</taxon>
        <taxon>Holocentriformes</taxon>
        <taxon>Holocentridae</taxon>
        <taxon>Myripristis</taxon>
    </lineage>
</organism>
<sequence length="153" mass="17614">MSVPQIRVDRASDLEEADKEDMELATDDHLMTLKALAEKLRLQTRRPSYLEWKAQLETESLSDSGIREDRLQMEHEGKPVTGKETVVNSDVIQCKLPSDVLKGFRNIDEALNWLRKELVRNWSHSLKYIFVISLVNGRLFVKTLNALKCFSPS</sequence>
<dbReference type="InParanoid" id="A0A667XD01"/>
<name>A0A667XD01_9TELE</name>
<evidence type="ECO:0000313" key="2">
    <source>
        <dbReference type="Proteomes" id="UP000472263"/>
    </source>
</evidence>
<reference evidence="1" key="2">
    <citation type="submission" date="2025-08" db="UniProtKB">
        <authorList>
            <consortium name="Ensembl"/>
        </authorList>
    </citation>
    <scope>IDENTIFICATION</scope>
</reference>
<accession>A0A667XD01</accession>
<dbReference type="AlphaFoldDB" id="A0A667XD01"/>
<proteinExistence type="predicted"/>
<dbReference type="Ensembl" id="ENSMMDT00005012272.1">
    <property type="protein sequence ID" value="ENSMMDP00005011918.1"/>
    <property type="gene ID" value="ENSMMDG00005006355.1"/>
</dbReference>
<dbReference type="PANTHER" id="PTHR32289:SF3">
    <property type="entry name" value="PROTEIN FAM167A"/>
    <property type="match status" value="1"/>
</dbReference>